<feature type="compositionally biased region" description="Basic and acidic residues" evidence="1">
    <location>
        <begin position="120"/>
        <end position="131"/>
    </location>
</feature>
<dbReference type="Proteomes" id="UP000249723">
    <property type="component" value="Unassembled WGS sequence"/>
</dbReference>
<evidence type="ECO:0000313" key="2">
    <source>
        <dbReference type="EMBL" id="SCZ93945.1"/>
    </source>
</evidence>
<name>A0A2X0MPV3_9BASI</name>
<keyword evidence="3" id="KW-1185">Reference proteome</keyword>
<reference evidence="3" key="1">
    <citation type="submission" date="2016-10" db="EMBL/GenBank/DDBJ databases">
        <authorList>
            <person name="Jeantristanb JTB J.-T."/>
            <person name="Ricardo R."/>
        </authorList>
    </citation>
    <scope>NUCLEOTIDE SEQUENCE [LARGE SCALE GENOMIC DNA]</scope>
</reference>
<evidence type="ECO:0000256" key="1">
    <source>
        <dbReference type="SAM" id="MobiDB-lite"/>
    </source>
</evidence>
<organism evidence="2 3">
    <name type="scientific">Microbotryum saponariae</name>
    <dbReference type="NCBI Taxonomy" id="289078"/>
    <lineage>
        <taxon>Eukaryota</taxon>
        <taxon>Fungi</taxon>
        <taxon>Dikarya</taxon>
        <taxon>Basidiomycota</taxon>
        <taxon>Pucciniomycotina</taxon>
        <taxon>Microbotryomycetes</taxon>
        <taxon>Microbotryales</taxon>
        <taxon>Microbotryaceae</taxon>
        <taxon>Microbotryum</taxon>
    </lineage>
</organism>
<accession>A0A2X0MPV3</accession>
<proteinExistence type="predicted"/>
<feature type="region of interest" description="Disordered" evidence="1">
    <location>
        <begin position="88"/>
        <end position="157"/>
    </location>
</feature>
<sequence length="157" mass="18311">MKMFEKLQQARQRLHQQNEVDDYAITILEQEEEHIKTTARRWFSRGGLDYLWQRTQDTGELQMDGWVELRVWCTDDAELFQRTTADDLPDLTSFAGSPGNRINETDDNTDEEVDFGISDHSSDDLSHHSIDATDYGAFRPGEWDFNAENNDSDDETW</sequence>
<evidence type="ECO:0000313" key="3">
    <source>
        <dbReference type="Proteomes" id="UP000249723"/>
    </source>
</evidence>
<dbReference type="AlphaFoldDB" id="A0A2X0MPV3"/>
<protein>
    <submittedName>
        <fullName evidence="2">BZ3500_MvSof-1268-A1-R1_Chr6-3g09012 protein</fullName>
    </submittedName>
</protein>
<gene>
    <name evidence="2" type="ORF">BZ3500_MVSOF-1268-A1-R1_CHR6-3G09012</name>
</gene>
<feature type="compositionally biased region" description="Acidic residues" evidence="1">
    <location>
        <begin position="105"/>
        <end position="114"/>
    </location>
</feature>
<dbReference type="EMBL" id="FMWP01000048">
    <property type="protein sequence ID" value="SCZ93945.1"/>
    <property type="molecule type" value="Genomic_DNA"/>
</dbReference>